<dbReference type="STRING" id="1120996.SAMN02746066_01066"/>
<gene>
    <name evidence="8" type="ORF">SAMN02746066_01066</name>
</gene>
<dbReference type="Pfam" id="PF05103">
    <property type="entry name" value="DivIVA"/>
    <property type="match status" value="1"/>
</dbReference>
<dbReference type="RefSeq" id="WP_073284143.1">
    <property type="nucleotide sequence ID" value="NZ_FRCP01000007.1"/>
</dbReference>
<keyword evidence="9" id="KW-1185">Reference proteome</keyword>
<dbReference type="Proteomes" id="UP000184038">
    <property type="component" value="Unassembled WGS sequence"/>
</dbReference>
<dbReference type="InterPro" id="IPR007793">
    <property type="entry name" value="DivIVA_fam"/>
</dbReference>
<evidence type="ECO:0000256" key="1">
    <source>
        <dbReference type="ARBA" id="ARBA00004496"/>
    </source>
</evidence>
<keyword evidence="4 8" id="KW-0132">Cell division</keyword>
<evidence type="ECO:0000256" key="3">
    <source>
        <dbReference type="ARBA" id="ARBA00022490"/>
    </source>
</evidence>
<dbReference type="OrthoDB" id="9815492at2"/>
<evidence type="ECO:0000256" key="7">
    <source>
        <dbReference type="SAM" id="MobiDB-lite"/>
    </source>
</evidence>
<comment type="subcellular location">
    <subcellularLocation>
        <location evidence="1">Cytoplasm</location>
    </subcellularLocation>
</comment>
<keyword evidence="6" id="KW-0131">Cell cycle</keyword>
<keyword evidence="5" id="KW-0175">Coiled coil</keyword>
<dbReference type="GO" id="GO:0005737">
    <property type="term" value="C:cytoplasm"/>
    <property type="evidence" value="ECO:0007669"/>
    <property type="project" value="UniProtKB-SubCell"/>
</dbReference>
<organism evidence="8 9">
    <name type="scientific">Anaerosporobacter mobilis DSM 15930</name>
    <dbReference type="NCBI Taxonomy" id="1120996"/>
    <lineage>
        <taxon>Bacteria</taxon>
        <taxon>Bacillati</taxon>
        <taxon>Bacillota</taxon>
        <taxon>Clostridia</taxon>
        <taxon>Lachnospirales</taxon>
        <taxon>Lachnospiraceae</taxon>
        <taxon>Anaerosporobacter</taxon>
    </lineage>
</organism>
<evidence type="ECO:0000313" key="8">
    <source>
        <dbReference type="EMBL" id="SHM18727.1"/>
    </source>
</evidence>
<feature type="compositionally biased region" description="Polar residues" evidence="7">
    <location>
        <begin position="158"/>
        <end position="178"/>
    </location>
</feature>
<name>A0A1M7GS32_9FIRM</name>
<dbReference type="NCBIfam" id="TIGR03544">
    <property type="entry name" value="DivI1A_domain"/>
    <property type="match status" value="1"/>
</dbReference>
<dbReference type="Gene3D" id="6.10.250.660">
    <property type="match status" value="1"/>
</dbReference>
<feature type="region of interest" description="Disordered" evidence="7">
    <location>
        <begin position="158"/>
        <end position="196"/>
    </location>
</feature>
<dbReference type="PANTHER" id="PTHR35794:SF2">
    <property type="entry name" value="CELL DIVISION PROTEIN DIVIVA"/>
    <property type="match status" value="1"/>
</dbReference>
<keyword evidence="3" id="KW-0963">Cytoplasm</keyword>
<evidence type="ECO:0000256" key="2">
    <source>
        <dbReference type="ARBA" id="ARBA00009008"/>
    </source>
</evidence>
<dbReference type="PANTHER" id="PTHR35794">
    <property type="entry name" value="CELL DIVISION PROTEIN DIVIVA"/>
    <property type="match status" value="1"/>
</dbReference>
<feature type="compositionally biased region" description="Basic and acidic residues" evidence="7">
    <location>
        <begin position="179"/>
        <end position="191"/>
    </location>
</feature>
<evidence type="ECO:0000256" key="4">
    <source>
        <dbReference type="ARBA" id="ARBA00022618"/>
    </source>
</evidence>
<proteinExistence type="inferred from homology"/>
<evidence type="ECO:0000256" key="6">
    <source>
        <dbReference type="ARBA" id="ARBA00023306"/>
    </source>
</evidence>
<evidence type="ECO:0000313" key="9">
    <source>
        <dbReference type="Proteomes" id="UP000184038"/>
    </source>
</evidence>
<protein>
    <submittedName>
        <fullName evidence="8">Cell division initiation protein</fullName>
    </submittedName>
</protein>
<dbReference type="AlphaFoldDB" id="A0A1M7GS32"/>
<reference evidence="8 9" key="1">
    <citation type="submission" date="2016-11" db="EMBL/GenBank/DDBJ databases">
        <authorList>
            <person name="Jaros S."/>
            <person name="Januszkiewicz K."/>
            <person name="Wedrychowicz H."/>
        </authorList>
    </citation>
    <scope>NUCLEOTIDE SEQUENCE [LARGE SCALE GENOMIC DNA]</scope>
    <source>
        <strain evidence="8 9">DSM 15930</strain>
    </source>
</reference>
<evidence type="ECO:0000256" key="5">
    <source>
        <dbReference type="ARBA" id="ARBA00023054"/>
    </source>
</evidence>
<accession>A0A1M7GS32</accession>
<comment type="similarity">
    <text evidence="2">Belongs to the DivIVA family.</text>
</comment>
<sequence>MLTPIEIQSKSFKSGIGYDRKDVDGFMREILAGYEKLYKENVELKDKLSVLNDGIQYYKTIEKTLQKALVLAEQTAEETKQAALKSAKAIEKEARGKADLIIADAKNELNHVNQMITALTQQYECYKVQYRQLAAAQIDLLKSPTFELTLMNGEQLKTSYTNPVDSNSLSPSTSQDSAESIKETDHAKNDSSDEENKELVKKLVEEFIDEQTDEQVVKKPLVEELFTKEELEAFEKIANYVNNESNTNTNNISNTEDSDFTMVEEAALTLEDSPNNCKEKKDASLESEFEFIDFEVNLD</sequence>
<dbReference type="EMBL" id="FRCP01000007">
    <property type="protein sequence ID" value="SHM18727.1"/>
    <property type="molecule type" value="Genomic_DNA"/>
</dbReference>
<dbReference type="InterPro" id="IPR019933">
    <property type="entry name" value="DivIVA_domain"/>
</dbReference>
<dbReference type="GO" id="GO:0051301">
    <property type="term" value="P:cell division"/>
    <property type="evidence" value="ECO:0007669"/>
    <property type="project" value="UniProtKB-KW"/>
</dbReference>